<dbReference type="KEGG" id="dda:Dd703_0964"/>
<protein>
    <submittedName>
        <fullName evidence="3">Inositol monophosphatase</fullName>
    </submittedName>
</protein>
<sequence>MKFIFKKELPNYLEFLFSGLREDIRKAWLAKISLWHLDYQEQYKGGQTSVDIFIDTLIKEYFDNKGCDCFVLSEENPNCEVDYKKLIFIIDPIDGTHNLIMGYHSFTTSIAVYYNNKYIMGWVYDISRDLIYKAAIGEGAYIQNIYESRKIKTQDRKKLSDMRVSFHRAKDDRLITLQRAIVESAGKIRVSSCSSLDICLVASGVLHAFIDLSIHGHERGIDVAAAKIILIEAGGEMMYSTGTTYELQFPSETLIKKHVSIIASSGKNTKQEILRLYNEVDI</sequence>
<dbReference type="PRINTS" id="PR00377">
    <property type="entry name" value="IMPHPHTASES"/>
</dbReference>
<dbReference type="RefSeq" id="WP_012764589.1">
    <property type="nucleotide sequence ID" value="NC_012880.1"/>
</dbReference>
<dbReference type="PANTHER" id="PTHR20854">
    <property type="entry name" value="INOSITOL MONOPHOSPHATASE"/>
    <property type="match status" value="1"/>
</dbReference>
<evidence type="ECO:0000313" key="3">
    <source>
        <dbReference type="EMBL" id="ACS84771.1"/>
    </source>
</evidence>
<dbReference type="STRING" id="579405.Dd703_0964"/>
<dbReference type="Proteomes" id="UP000002734">
    <property type="component" value="Chromosome"/>
</dbReference>
<name>C6CBI6_MUSP7</name>
<evidence type="ECO:0000256" key="2">
    <source>
        <dbReference type="PIRSR" id="PIRSR600760-2"/>
    </source>
</evidence>
<comment type="similarity">
    <text evidence="1">Belongs to the inositol monophosphatase superfamily.</text>
</comment>
<dbReference type="Pfam" id="PF00459">
    <property type="entry name" value="Inositol_P"/>
    <property type="match status" value="1"/>
</dbReference>
<feature type="binding site" evidence="2">
    <location>
        <position position="93"/>
    </location>
    <ligand>
        <name>Mg(2+)</name>
        <dbReference type="ChEBI" id="CHEBI:18420"/>
        <label>2</label>
    </ligand>
</feature>
<feature type="binding site" evidence="2">
    <location>
        <position position="91"/>
    </location>
    <ligand>
        <name>Mg(2+)</name>
        <dbReference type="ChEBI" id="CHEBI:18420"/>
        <label>1</label>
        <note>catalytic</note>
    </ligand>
</feature>
<accession>C6CBI6</accession>
<dbReference type="eggNOG" id="COG0483">
    <property type="taxonomic scope" value="Bacteria"/>
</dbReference>
<dbReference type="PANTHER" id="PTHR20854:SF4">
    <property type="entry name" value="INOSITOL-1-MONOPHOSPHATASE-RELATED"/>
    <property type="match status" value="1"/>
</dbReference>
<comment type="cofactor">
    <cofactor evidence="2">
        <name>Mg(2+)</name>
        <dbReference type="ChEBI" id="CHEBI:18420"/>
    </cofactor>
</comment>
<dbReference type="InterPro" id="IPR000760">
    <property type="entry name" value="Inositol_monophosphatase-like"/>
</dbReference>
<organism evidence="3 4">
    <name type="scientific">Musicola paradisiaca (strain Ech703)</name>
    <name type="common">Dickeya paradisiaca</name>
    <name type="synonym">Dickeya dadantii</name>
    <dbReference type="NCBI Taxonomy" id="579405"/>
    <lineage>
        <taxon>Bacteria</taxon>
        <taxon>Pseudomonadati</taxon>
        <taxon>Pseudomonadota</taxon>
        <taxon>Gammaproteobacteria</taxon>
        <taxon>Enterobacterales</taxon>
        <taxon>Pectobacteriaceae</taxon>
        <taxon>Musicola</taxon>
    </lineage>
</organism>
<dbReference type="HOGENOM" id="CLU_044118_0_2_6"/>
<dbReference type="AlphaFoldDB" id="C6CBI6"/>
<proteinExistence type="inferred from homology"/>
<gene>
    <name evidence="3" type="ordered locus">Dd703_0964</name>
</gene>
<dbReference type="GO" id="GO:0007165">
    <property type="term" value="P:signal transduction"/>
    <property type="evidence" value="ECO:0007669"/>
    <property type="project" value="TreeGrafter"/>
</dbReference>
<feature type="binding site" evidence="2">
    <location>
        <position position="94"/>
    </location>
    <ligand>
        <name>Mg(2+)</name>
        <dbReference type="ChEBI" id="CHEBI:18420"/>
        <label>1</label>
        <note>catalytic</note>
    </ligand>
</feature>
<reference evidence="3" key="1">
    <citation type="submission" date="2009-06" db="EMBL/GenBank/DDBJ databases">
        <title>Complete sequence of Dickeya dadantii Ech703.</title>
        <authorList>
            <consortium name="US DOE Joint Genome Institute"/>
            <person name="Lucas S."/>
            <person name="Copeland A."/>
            <person name="Lapidus A."/>
            <person name="Glavina del Rio T."/>
            <person name="Dalin E."/>
            <person name="Tice H."/>
            <person name="Bruce D."/>
            <person name="Goodwin L."/>
            <person name="Pitluck S."/>
            <person name="Chertkov O."/>
            <person name="Brettin T."/>
            <person name="Detter J.C."/>
            <person name="Han C."/>
            <person name="Larimer F."/>
            <person name="Land M."/>
            <person name="Hauser L."/>
            <person name="Kyrpides N."/>
            <person name="Mikhailova N."/>
            <person name="Balakrishnan V."/>
            <person name="Glasner J."/>
            <person name="Perna N.T."/>
        </authorList>
    </citation>
    <scope>NUCLEOTIDE SEQUENCE [LARGE SCALE GENOMIC DNA]</scope>
    <source>
        <strain evidence="3">Ech703</strain>
    </source>
</reference>
<dbReference type="Gene3D" id="3.40.190.80">
    <property type="match status" value="1"/>
</dbReference>
<dbReference type="EMBL" id="CP001654">
    <property type="protein sequence ID" value="ACS84771.1"/>
    <property type="molecule type" value="Genomic_DNA"/>
</dbReference>
<dbReference type="GO" id="GO:0046872">
    <property type="term" value="F:metal ion binding"/>
    <property type="evidence" value="ECO:0007669"/>
    <property type="project" value="UniProtKB-KW"/>
</dbReference>
<keyword evidence="4" id="KW-1185">Reference proteome</keyword>
<dbReference type="GO" id="GO:0006020">
    <property type="term" value="P:inositol metabolic process"/>
    <property type="evidence" value="ECO:0007669"/>
    <property type="project" value="TreeGrafter"/>
</dbReference>
<dbReference type="CDD" id="cd01637">
    <property type="entry name" value="IMPase_like"/>
    <property type="match status" value="1"/>
</dbReference>
<feature type="binding site" evidence="2">
    <location>
        <position position="74"/>
    </location>
    <ligand>
        <name>Mg(2+)</name>
        <dbReference type="ChEBI" id="CHEBI:18420"/>
        <label>1</label>
        <note>catalytic</note>
    </ligand>
</feature>
<feature type="binding site" evidence="2">
    <location>
        <position position="222"/>
    </location>
    <ligand>
        <name>Mg(2+)</name>
        <dbReference type="ChEBI" id="CHEBI:18420"/>
        <label>1</label>
        <note>catalytic</note>
    </ligand>
</feature>
<dbReference type="Gene3D" id="3.30.540.10">
    <property type="entry name" value="Fructose-1,6-Bisphosphatase, subunit A, domain 1"/>
    <property type="match status" value="1"/>
</dbReference>
<evidence type="ECO:0000256" key="1">
    <source>
        <dbReference type="ARBA" id="ARBA00009759"/>
    </source>
</evidence>
<keyword evidence="2" id="KW-0460">Magnesium</keyword>
<keyword evidence="2" id="KW-0479">Metal-binding</keyword>
<dbReference type="GO" id="GO:0008934">
    <property type="term" value="F:inositol monophosphate 1-phosphatase activity"/>
    <property type="evidence" value="ECO:0007669"/>
    <property type="project" value="TreeGrafter"/>
</dbReference>
<dbReference type="SUPFAM" id="SSF56655">
    <property type="entry name" value="Carbohydrate phosphatase"/>
    <property type="match status" value="1"/>
</dbReference>
<evidence type="ECO:0000313" key="4">
    <source>
        <dbReference type="Proteomes" id="UP000002734"/>
    </source>
</evidence>